<dbReference type="SUPFAM" id="SSF56112">
    <property type="entry name" value="Protein kinase-like (PK-like)"/>
    <property type="match status" value="1"/>
</dbReference>
<dbReference type="AlphaFoldDB" id="A0AAD5RI26"/>
<evidence type="ECO:0000259" key="1">
    <source>
        <dbReference type="Pfam" id="PF01636"/>
    </source>
</evidence>
<accession>A0AAD5RI26</accession>
<organism evidence="2 3">
    <name type="scientific">Zalerion maritima</name>
    <dbReference type="NCBI Taxonomy" id="339359"/>
    <lineage>
        <taxon>Eukaryota</taxon>
        <taxon>Fungi</taxon>
        <taxon>Dikarya</taxon>
        <taxon>Ascomycota</taxon>
        <taxon>Pezizomycotina</taxon>
        <taxon>Sordariomycetes</taxon>
        <taxon>Lulworthiomycetidae</taxon>
        <taxon>Lulworthiales</taxon>
        <taxon>Lulworthiaceae</taxon>
        <taxon>Zalerion</taxon>
    </lineage>
</organism>
<name>A0AAD5RI26_9PEZI</name>
<gene>
    <name evidence="2" type="ORF">MKZ38_007194</name>
</gene>
<dbReference type="PANTHER" id="PTHR21310:SF58">
    <property type="entry name" value="AMINOGLYCOSIDE PHOSPHOTRANSFERASE DOMAIN-CONTAINING PROTEIN"/>
    <property type="match status" value="1"/>
</dbReference>
<dbReference type="Gene3D" id="3.90.1200.10">
    <property type="match status" value="1"/>
</dbReference>
<sequence>MAPVDHVRDSVKQIDKASWLIGSEHVLRHIQGPCEDGCLWKNSSDSSYYTLSAAPIPLPDVRPFPPDTHVRQIHDTGDASAVFSFGDVLILKVRLADEGTRREHETLAFLAEKQLSFDVPTVLFHTEEAGKIYLFEPFISGKRLNEAWWGMAEEEKEHVVTRVSEICFELQSFRTNVLTRIDHNWMDPFREQRNYGAEALQKHCEELGMDCSTFVLSHNDLGPTNIIVNGDRIAVLDWELAGYCPLAWVRTKFAICGALHAERIRNTTVETNSEYRVRVEQKLGDMGFPEVTEAYKRMKKERYEEWKRNRPWLQ</sequence>
<keyword evidence="3" id="KW-1185">Reference proteome</keyword>
<comment type="caution">
    <text evidence="2">The sequence shown here is derived from an EMBL/GenBank/DDBJ whole genome shotgun (WGS) entry which is preliminary data.</text>
</comment>
<evidence type="ECO:0000313" key="3">
    <source>
        <dbReference type="Proteomes" id="UP001201980"/>
    </source>
</evidence>
<dbReference type="Pfam" id="PF01636">
    <property type="entry name" value="APH"/>
    <property type="match status" value="1"/>
</dbReference>
<keyword evidence="2" id="KW-0808">Transferase</keyword>
<dbReference type="InterPro" id="IPR011009">
    <property type="entry name" value="Kinase-like_dom_sf"/>
</dbReference>
<evidence type="ECO:0000313" key="2">
    <source>
        <dbReference type="EMBL" id="KAJ2894829.1"/>
    </source>
</evidence>
<protein>
    <submittedName>
        <fullName evidence="2">Kinase-like domain-containing protein</fullName>
    </submittedName>
</protein>
<dbReference type="InterPro" id="IPR002575">
    <property type="entry name" value="Aminoglycoside_PTrfase"/>
</dbReference>
<reference evidence="2" key="1">
    <citation type="submission" date="2022-07" db="EMBL/GenBank/DDBJ databases">
        <title>Draft genome sequence of Zalerion maritima ATCC 34329, a (micro)plastics degrading marine fungus.</title>
        <authorList>
            <person name="Paco A."/>
            <person name="Goncalves M.F.M."/>
            <person name="Rocha-Santos T.A.P."/>
            <person name="Alves A."/>
        </authorList>
    </citation>
    <scope>NUCLEOTIDE SEQUENCE</scope>
    <source>
        <strain evidence="2">ATCC 34329</strain>
    </source>
</reference>
<dbReference type="GO" id="GO:0016301">
    <property type="term" value="F:kinase activity"/>
    <property type="evidence" value="ECO:0007669"/>
    <property type="project" value="UniProtKB-KW"/>
</dbReference>
<dbReference type="InterPro" id="IPR051678">
    <property type="entry name" value="AGP_Transferase"/>
</dbReference>
<proteinExistence type="predicted"/>
<keyword evidence="2" id="KW-0418">Kinase</keyword>
<dbReference type="PANTHER" id="PTHR21310">
    <property type="entry name" value="AMINOGLYCOSIDE PHOSPHOTRANSFERASE-RELATED-RELATED"/>
    <property type="match status" value="1"/>
</dbReference>
<dbReference type="EMBL" id="JAKWBI020000453">
    <property type="protein sequence ID" value="KAJ2894829.1"/>
    <property type="molecule type" value="Genomic_DNA"/>
</dbReference>
<dbReference type="Proteomes" id="UP001201980">
    <property type="component" value="Unassembled WGS sequence"/>
</dbReference>
<feature type="domain" description="Aminoglycoside phosphotransferase" evidence="1">
    <location>
        <begin position="88"/>
        <end position="247"/>
    </location>
</feature>